<keyword evidence="5" id="KW-1185">Reference proteome</keyword>
<reference evidence="4 5" key="1">
    <citation type="journal article" date="2018" name="Sci. Rep.">
        <title>Comparative genomics provides insights into the lifestyle and reveals functional heterogeneity of dark septate endophytic fungi.</title>
        <authorList>
            <person name="Knapp D.G."/>
            <person name="Nemeth J.B."/>
            <person name="Barry K."/>
            <person name="Hainaut M."/>
            <person name="Henrissat B."/>
            <person name="Johnson J."/>
            <person name="Kuo A."/>
            <person name="Lim J.H.P."/>
            <person name="Lipzen A."/>
            <person name="Nolan M."/>
            <person name="Ohm R.A."/>
            <person name="Tamas L."/>
            <person name="Grigoriev I.V."/>
            <person name="Spatafora J.W."/>
            <person name="Nagy L.G."/>
            <person name="Kovacs G.M."/>
        </authorList>
    </citation>
    <scope>NUCLEOTIDE SEQUENCE [LARGE SCALE GENOMIC DNA]</scope>
    <source>
        <strain evidence="4 5">DSE2036</strain>
    </source>
</reference>
<evidence type="ECO:0000313" key="4">
    <source>
        <dbReference type="EMBL" id="PVI01230.1"/>
    </source>
</evidence>
<evidence type="ECO:0000256" key="1">
    <source>
        <dbReference type="ARBA" id="ARBA00010365"/>
    </source>
</evidence>
<evidence type="ECO:0000256" key="2">
    <source>
        <dbReference type="SAM" id="MobiDB-lite"/>
    </source>
</evidence>
<feature type="domain" description="Opioid growth factor receptor (OGFr) conserved" evidence="3">
    <location>
        <begin position="177"/>
        <end position="216"/>
    </location>
</feature>
<dbReference type="AlphaFoldDB" id="A0A2V1DWM2"/>
<dbReference type="PANTHER" id="PTHR14015">
    <property type="entry name" value="OPIOID GROWTH FACTOR RECEPTOR OGFR ZETA-TYPE OPIOID RECEPTOR"/>
    <property type="match status" value="1"/>
</dbReference>
<sequence>MDFYSSKGKLPATGQKLGTIPRIVAFYDPEIDGTDIRGRSHQEILQWSDDKLEHCHDFIQWLFPLPEGSVFNFSAPVINKEVLEAFRRNSAMQKRLRASFMRMLQFYGFTVSIAPESDGKAGKAGEVDESKNSNQAGAPSHENVEAPAKPAPAINASLLSDLTPLSLGSLLPRDYRIIRGKNWKQAHRNWARIMNHNHLRITRILRSLRVLGLQDECNAFYIALKETFDDPKIQIGPKSLMFWTRAVEQPLCIAPDGEKVNWLKEWEENKGITSTEANKANEEV</sequence>
<name>A0A2V1DWM2_9PLEO</name>
<dbReference type="EMBL" id="KZ805361">
    <property type="protein sequence ID" value="PVI01230.1"/>
    <property type="molecule type" value="Genomic_DNA"/>
</dbReference>
<evidence type="ECO:0000313" key="5">
    <source>
        <dbReference type="Proteomes" id="UP000244855"/>
    </source>
</evidence>
<dbReference type="OrthoDB" id="9030204at2759"/>
<dbReference type="PANTHER" id="PTHR14015:SF2">
    <property type="entry name" value="OPIOID GROWTH FACTOR RECEPTOR (OGFR) CONSERVED DOMAIN-CONTAINING PROTEIN"/>
    <property type="match status" value="1"/>
</dbReference>
<dbReference type="GO" id="GO:0016020">
    <property type="term" value="C:membrane"/>
    <property type="evidence" value="ECO:0007669"/>
    <property type="project" value="InterPro"/>
</dbReference>
<dbReference type="InterPro" id="IPR006757">
    <property type="entry name" value="OGF_rcpt"/>
</dbReference>
<dbReference type="Proteomes" id="UP000244855">
    <property type="component" value="Unassembled WGS sequence"/>
</dbReference>
<dbReference type="InterPro" id="IPR039574">
    <property type="entry name" value="OGFr"/>
</dbReference>
<dbReference type="Pfam" id="PF04664">
    <property type="entry name" value="OGFr_N"/>
    <property type="match status" value="2"/>
</dbReference>
<accession>A0A2V1DWM2</accession>
<comment type="similarity">
    <text evidence="1">Belongs to the opioid growth factor receptor family.</text>
</comment>
<feature type="compositionally biased region" description="Basic and acidic residues" evidence="2">
    <location>
        <begin position="117"/>
        <end position="131"/>
    </location>
</feature>
<evidence type="ECO:0000259" key="3">
    <source>
        <dbReference type="Pfam" id="PF04664"/>
    </source>
</evidence>
<organism evidence="4 5">
    <name type="scientific">Periconia macrospinosa</name>
    <dbReference type="NCBI Taxonomy" id="97972"/>
    <lineage>
        <taxon>Eukaryota</taxon>
        <taxon>Fungi</taxon>
        <taxon>Dikarya</taxon>
        <taxon>Ascomycota</taxon>
        <taxon>Pezizomycotina</taxon>
        <taxon>Dothideomycetes</taxon>
        <taxon>Pleosporomycetidae</taxon>
        <taxon>Pleosporales</taxon>
        <taxon>Massarineae</taxon>
        <taxon>Periconiaceae</taxon>
        <taxon>Periconia</taxon>
    </lineage>
</organism>
<dbReference type="GO" id="GO:0140625">
    <property type="term" value="F:opioid growth factor receptor activity"/>
    <property type="evidence" value="ECO:0007669"/>
    <property type="project" value="InterPro"/>
</dbReference>
<gene>
    <name evidence="4" type="ORF">DM02DRAFT_561891</name>
</gene>
<protein>
    <recommendedName>
        <fullName evidence="3">Opioid growth factor receptor (OGFr) conserved domain-containing protein</fullName>
    </recommendedName>
</protein>
<dbReference type="STRING" id="97972.A0A2V1DWM2"/>
<feature type="region of interest" description="Disordered" evidence="2">
    <location>
        <begin position="116"/>
        <end position="147"/>
    </location>
</feature>
<proteinExistence type="inferred from homology"/>
<feature type="domain" description="Opioid growth factor receptor (OGFr) conserved" evidence="3">
    <location>
        <begin position="46"/>
        <end position="112"/>
    </location>
</feature>